<organism evidence="1 2">
    <name type="scientific">Phytophthora ramorum</name>
    <name type="common">Sudden oak death agent</name>
    <dbReference type="NCBI Taxonomy" id="164328"/>
    <lineage>
        <taxon>Eukaryota</taxon>
        <taxon>Sar</taxon>
        <taxon>Stramenopiles</taxon>
        <taxon>Oomycota</taxon>
        <taxon>Peronosporomycetes</taxon>
        <taxon>Peronosporales</taxon>
        <taxon>Peronosporaceae</taxon>
        <taxon>Phytophthora</taxon>
    </lineage>
</organism>
<reference evidence="2" key="1">
    <citation type="journal article" date="2006" name="Science">
        <title>Phytophthora genome sequences uncover evolutionary origins and mechanisms of pathogenesis.</title>
        <authorList>
            <person name="Tyler B.M."/>
            <person name="Tripathy S."/>
            <person name="Zhang X."/>
            <person name="Dehal P."/>
            <person name="Jiang R.H."/>
            <person name="Aerts A."/>
            <person name="Arredondo F.D."/>
            <person name="Baxter L."/>
            <person name="Bensasson D."/>
            <person name="Beynon J.L."/>
            <person name="Chapman J."/>
            <person name="Damasceno C.M."/>
            <person name="Dorrance A.E."/>
            <person name="Dou D."/>
            <person name="Dickerman A.W."/>
            <person name="Dubchak I.L."/>
            <person name="Garbelotto M."/>
            <person name="Gijzen M."/>
            <person name="Gordon S.G."/>
            <person name="Govers F."/>
            <person name="Grunwald N.J."/>
            <person name="Huang W."/>
            <person name="Ivors K.L."/>
            <person name="Jones R.W."/>
            <person name="Kamoun S."/>
            <person name="Krampis K."/>
            <person name="Lamour K.H."/>
            <person name="Lee M.K."/>
            <person name="McDonald W.H."/>
            <person name="Medina M."/>
            <person name="Meijer H.J."/>
            <person name="Nordberg E.K."/>
            <person name="Maclean D.J."/>
            <person name="Ospina-Giraldo M.D."/>
            <person name="Morris P.F."/>
            <person name="Phuntumart V."/>
            <person name="Putnam N.H."/>
            <person name="Rash S."/>
            <person name="Rose J.K."/>
            <person name="Sakihama Y."/>
            <person name="Salamov A.A."/>
            <person name="Savidor A."/>
            <person name="Scheuring C.F."/>
            <person name="Smith B.M."/>
            <person name="Sobral B.W."/>
            <person name="Terry A."/>
            <person name="Torto-Alalibo T.A."/>
            <person name="Win J."/>
            <person name="Xu Z."/>
            <person name="Zhang H."/>
            <person name="Grigoriev I.V."/>
            <person name="Rokhsar D.S."/>
            <person name="Boore J.L."/>
        </authorList>
    </citation>
    <scope>NUCLEOTIDE SEQUENCE [LARGE SCALE GENOMIC DNA]</scope>
    <source>
        <strain evidence="2">Pr102</strain>
    </source>
</reference>
<dbReference type="PANTHER" id="PTHR13510">
    <property type="entry name" value="FYVE-FINGER-CONTAINING RAB5 EFFECTOR PROTEIN RABENOSYN-5-RELATED"/>
    <property type="match status" value="1"/>
</dbReference>
<dbReference type="PANTHER" id="PTHR13510:SF44">
    <property type="entry name" value="RABENOSYN-5"/>
    <property type="match status" value="1"/>
</dbReference>
<dbReference type="EnsemblProtists" id="Phyra83294">
    <property type="protein sequence ID" value="Phyra83294"/>
    <property type="gene ID" value="Phyra83294"/>
</dbReference>
<dbReference type="EMBL" id="DS566083">
    <property type="status" value="NOT_ANNOTATED_CDS"/>
    <property type="molecule type" value="Genomic_DNA"/>
</dbReference>
<evidence type="ECO:0000313" key="1">
    <source>
        <dbReference type="EnsemblProtists" id="Phyra83294"/>
    </source>
</evidence>
<reference evidence="1" key="2">
    <citation type="submission" date="2015-06" db="UniProtKB">
        <authorList>
            <consortium name="EnsemblProtists"/>
        </authorList>
    </citation>
    <scope>IDENTIFICATION</scope>
    <source>
        <strain evidence="1">Pr102</strain>
    </source>
</reference>
<evidence type="ECO:0008006" key="3">
    <source>
        <dbReference type="Google" id="ProtNLM"/>
    </source>
</evidence>
<dbReference type="VEuPathDB" id="FungiDB:KRP23_345"/>
<dbReference type="VEuPathDB" id="FungiDB:KRP22_10456"/>
<dbReference type="Proteomes" id="UP000005238">
    <property type="component" value="Unassembled WGS sequence"/>
</dbReference>
<dbReference type="InParanoid" id="H3GZP3"/>
<protein>
    <recommendedName>
        <fullName evidence="3">START domain-containing protein</fullName>
    </recommendedName>
</protein>
<evidence type="ECO:0000313" key="2">
    <source>
        <dbReference type="Proteomes" id="UP000005238"/>
    </source>
</evidence>
<accession>H3GZP3</accession>
<dbReference type="InterPro" id="IPR052727">
    <property type="entry name" value="Rab4/Rab5_effector"/>
</dbReference>
<name>H3GZP3_PHYRM</name>
<dbReference type="HOGENOM" id="CLU_015303_4_0_1"/>
<proteinExistence type="predicted"/>
<dbReference type="AlphaFoldDB" id="H3GZP3"/>
<dbReference type="STRING" id="164328.H3GZP3"/>
<sequence length="197" mass="22311">MPKDRFAVTPYSGLRVSEEERKQLIELADAFVQDGYQKYEDFVVVDKRQIDDKRWKYVKSKGNQHAYAERRLKEFDRKTAIPGNTASATQTLENVPVVMSVGTLVGELDDLMFGVVNPTLDTMRIKASYVHDFDSAAILHTLLEPTEDDPFRSLAIKWMTIDVPLQSTSIVKARDFVFMESTGIPPEETLCASSQSK</sequence>
<keyword evidence="2" id="KW-1185">Reference proteome</keyword>